<evidence type="ECO:0000313" key="3">
    <source>
        <dbReference type="Proteomes" id="UP001164705"/>
    </source>
</evidence>
<name>A0A9E8MZ60_9FLAO</name>
<proteinExistence type="inferred from homology"/>
<dbReference type="SUPFAM" id="SSF54060">
    <property type="entry name" value="His-Me finger endonucleases"/>
    <property type="match status" value="1"/>
</dbReference>
<keyword evidence="2" id="KW-0540">Nuclease</keyword>
<evidence type="ECO:0000256" key="1">
    <source>
        <dbReference type="ARBA" id="ARBA00006429"/>
    </source>
</evidence>
<organism evidence="2 3">
    <name type="scientific">Lacinutrix neustonica</name>
    <dbReference type="NCBI Taxonomy" id="2980107"/>
    <lineage>
        <taxon>Bacteria</taxon>
        <taxon>Pseudomonadati</taxon>
        <taxon>Bacteroidota</taxon>
        <taxon>Flavobacteriia</taxon>
        <taxon>Flavobacteriales</taxon>
        <taxon>Flavobacteriaceae</taxon>
        <taxon>Lacinutrix</taxon>
    </lineage>
</organism>
<accession>A0A9E8MZ60</accession>
<dbReference type="AlphaFoldDB" id="A0A9E8MZ60"/>
<dbReference type="GO" id="GO:0004519">
    <property type="term" value="F:endonuclease activity"/>
    <property type="evidence" value="ECO:0007669"/>
    <property type="project" value="UniProtKB-KW"/>
</dbReference>
<protein>
    <submittedName>
        <fullName evidence="2">Endonuclease</fullName>
    </submittedName>
</protein>
<reference evidence="2" key="1">
    <citation type="submission" date="2022-11" db="EMBL/GenBank/DDBJ databases">
        <title>Lacinutrix neustonica HL-RS19T sp. nov., isolated from the surface microlayer sample of brackish Lake Shihwa.</title>
        <authorList>
            <person name="Choi J.Y."/>
            <person name="Hwang C.Y."/>
        </authorList>
    </citation>
    <scope>NUCLEOTIDE SEQUENCE</scope>
    <source>
        <strain evidence="2">HL-RS19</strain>
    </source>
</reference>
<dbReference type="KEGG" id="lnu:N7U66_06280"/>
<sequence>MNSDRGNRQFAAGSGNATNISGDWYPGDEFKGDAARIIMYMYVRYGTQCYPSYAAEGTLNSIDPNMIDILLQWNAEDPVSRNRR</sequence>
<gene>
    <name evidence="2" type="ORF">N7U66_06280</name>
</gene>
<evidence type="ECO:0000313" key="2">
    <source>
        <dbReference type="EMBL" id="WAC03192.1"/>
    </source>
</evidence>
<keyword evidence="3" id="KW-1185">Reference proteome</keyword>
<keyword evidence="2" id="KW-0255">Endonuclease</keyword>
<comment type="similarity">
    <text evidence="1">Belongs to the EndA/NucM nuclease family.</text>
</comment>
<dbReference type="Pfam" id="PF04231">
    <property type="entry name" value="Endonuclease_1"/>
    <property type="match status" value="1"/>
</dbReference>
<keyword evidence="2" id="KW-0378">Hydrolase</keyword>
<dbReference type="InterPro" id="IPR007346">
    <property type="entry name" value="Endonuclease-I"/>
</dbReference>
<dbReference type="Proteomes" id="UP001164705">
    <property type="component" value="Chromosome"/>
</dbReference>
<dbReference type="InterPro" id="IPR044925">
    <property type="entry name" value="His-Me_finger_sf"/>
</dbReference>
<dbReference type="EMBL" id="CP113088">
    <property type="protein sequence ID" value="WAC03192.1"/>
    <property type="molecule type" value="Genomic_DNA"/>
</dbReference>
<dbReference type="RefSeq" id="WP_267677767.1">
    <property type="nucleotide sequence ID" value="NZ_CP113088.1"/>
</dbReference>